<keyword evidence="3" id="KW-1185">Reference proteome</keyword>
<accession>A0ABP6PY77</accession>
<dbReference type="InterPro" id="IPR043917">
    <property type="entry name" value="DUF5753"/>
</dbReference>
<feature type="domain" description="HTH cro/C1-type" evidence="1">
    <location>
        <begin position="20"/>
        <end position="75"/>
    </location>
</feature>
<sequence>MAMTTNLGPIVQRAMLSGELLRLRRLAGKTQEEVARQFDWSTSKILRIEGGAVSVSTPDLQALLRLYDVTDATELERLTGLAKGTRERGWWQNYPLDSPDFRELLGYEAGASYIRQFEPSIIPGLLQTPDYARIIVREFVGDLGDDQVDALVDLRIRRQDYLADRDPRPYRFFILDEAAIRRQVGATLPHGRSIMPRQLRQIAEQSEDESMTVEVIPFAKGAHYGMRGPIVLMEFDADLGEVLYLENHRGRSRILTGREEEIIEYRERFEDLRTWTASPADSRDLILKAADEMEK</sequence>
<dbReference type="CDD" id="cd00093">
    <property type="entry name" value="HTH_XRE"/>
    <property type="match status" value="1"/>
</dbReference>
<gene>
    <name evidence="2" type="ORF">GCM10010468_06330</name>
</gene>
<dbReference type="Gene3D" id="1.10.260.40">
    <property type="entry name" value="lambda repressor-like DNA-binding domains"/>
    <property type="match status" value="1"/>
</dbReference>
<protein>
    <submittedName>
        <fullName evidence="2">Helix-turn-helix transcriptional regulator</fullName>
    </submittedName>
</protein>
<comment type="caution">
    <text evidence="2">The sequence shown here is derived from an EMBL/GenBank/DDBJ whole genome shotgun (WGS) entry which is preliminary data.</text>
</comment>
<evidence type="ECO:0000313" key="2">
    <source>
        <dbReference type="EMBL" id="GAA3195966.1"/>
    </source>
</evidence>
<dbReference type="InterPro" id="IPR010982">
    <property type="entry name" value="Lambda_DNA-bd_dom_sf"/>
</dbReference>
<evidence type="ECO:0000313" key="3">
    <source>
        <dbReference type="Proteomes" id="UP001501237"/>
    </source>
</evidence>
<evidence type="ECO:0000259" key="1">
    <source>
        <dbReference type="PROSITE" id="PS50943"/>
    </source>
</evidence>
<reference evidence="3" key="1">
    <citation type="journal article" date="2019" name="Int. J. Syst. Evol. Microbiol.">
        <title>The Global Catalogue of Microorganisms (GCM) 10K type strain sequencing project: providing services to taxonomists for standard genome sequencing and annotation.</title>
        <authorList>
            <consortium name="The Broad Institute Genomics Platform"/>
            <consortium name="The Broad Institute Genome Sequencing Center for Infectious Disease"/>
            <person name="Wu L."/>
            <person name="Ma J."/>
        </authorList>
    </citation>
    <scope>NUCLEOTIDE SEQUENCE [LARGE SCALE GENOMIC DNA]</scope>
    <source>
        <strain evidence="3">JCM 9377</strain>
    </source>
</reference>
<dbReference type="SMART" id="SM00530">
    <property type="entry name" value="HTH_XRE"/>
    <property type="match status" value="1"/>
</dbReference>
<dbReference type="Pfam" id="PF19054">
    <property type="entry name" value="DUF5753"/>
    <property type="match status" value="1"/>
</dbReference>
<dbReference type="InterPro" id="IPR001387">
    <property type="entry name" value="Cro/C1-type_HTH"/>
</dbReference>
<dbReference type="PROSITE" id="PS50943">
    <property type="entry name" value="HTH_CROC1"/>
    <property type="match status" value="1"/>
</dbReference>
<dbReference type="EMBL" id="BAAAUV010000002">
    <property type="protein sequence ID" value="GAA3195966.1"/>
    <property type="molecule type" value="Genomic_DNA"/>
</dbReference>
<dbReference type="Proteomes" id="UP001501237">
    <property type="component" value="Unassembled WGS sequence"/>
</dbReference>
<dbReference type="SUPFAM" id="SSF47413">
    <property type="entry name" value="lambda repressor-like DNA-binding domains"/>
    <property type="match status" value="1"/>
</dbReference>
<name>A0ABP6PY77_9ACTN</name>
<organism evidence="2 3">
    <name type="scientific">Actinocorallia longicatena</name>
    <dbReference type="NCBI Taxonomy" id="111803"/>
    <lineage>
        <taxon>Bacteria</taxon>
        <taxon>Bacillati</taxon>
        <taxon>Actinomycetota</taxon>
        <taxon>Actinomycetes</taxon>
        <taxon>Streptosporangiales</taxon>
        <taxon>Thermomonosporaceae</taxon>
        <taxon>Actinocorallia</taxon>
    </lineage>
</organism>
<proteinExistence type="predicted"/>
<dbReference type="Pfam" id="PF13560">
    <property type="entry name" value="HTH_31"/>
    <property type="match status" value="1"/>
</dbReference>